<organism evidence="6 7">
    <name type="scientific">Rheinheimera riviphila</name>
    <dbReference type="NCBI Taxonomy" id="1834037"/>
    <lineage>
        <taxon>Bacteria</taxon>
        <taxon>Pseudomonadati</taxon>
        <taxon>Pseudomonadota</taxon>
        <taxon>Gammaproteobacteria</taxon>
        <taxon>Chromatiales</taxon>
        <taxon>Chromatiaceae</taxon>
        <taxon>Rheinheimera</taxon>
    </lineage>
</organism>
<evidence type="ECO:0000256" key="4">
    <source>
        <dbReference type="ARBA" id="ARBA00022519"/>
    </source>
</evidence>
<proteinExistence type="predicted"/>
<gene>
    <name evidence="6" type="ORF">EOE67_09530</name>
</gene>
<comment type="subcellular location">
    <subcellularLocation>
        <location evidence="1">Endomembrane system</location>
    </subcellularLocation>
</comment>
<sequence length="358" mass="38473">MGAQMNFSSQNSQVAQPKQGGLEKPQLKLGFIQLLDSAPLIIALEQGLFEAEGLSVQLQREVSWATLRDKVAYGLLDGAQMLAPMPLAATLGLGAPAVAMTSAMVLSRGGNAITLSTRLLTQLGIDQQTPTSQVPAALHNYVAANQRPLTFATVYPYSCHHYQLHAWLEHCGIAPSAIQVIGIAPAMATAALQQGVIDGFCVGEPWNSLAEAAGHGRIVLSMAQPLTNLPAPALLPQYGPAEKVFGITTQFKQQHPHTCAALIRALQQAAHWLVQQQYQPGLSQLLAQAEYLDLPAALLATLLTPERPSLFSTQIPIQFCTEQSQSLADARWVARQMLQLGQLSQPVTDQLLAQVYLP</sequence>
<accession>A0A437QT77</accession>
<keyword evidence="3" id="KW-1003">Cell membrane</keyword>
<protein>
    <submittedName>
        <fullName evidence="6">Nitrate ABC transporter substrate-binding protein</fullName>
    </submittedName>
</protein>
<evidence type="ECO:0000313" key="6">
    <source>
        <dbReference type="EMBL" id="RVU37702.1"/>
    </source>
</evidence>
<dbReference type="CDD" id="cd13553">
    <property type="entry name" value="PBP2_NrtA_CpmA_like"/>
    <property type="match status" value="1"/>
</dbReference>
<evidence type="ECO:0000256" key="5">
    <source>
        <dbReference type="ARBA" id="ARBA00023136"/>
    </source>
</evidence>
<dbReference type="PANTHER" id="PTHR30024:SF43">
    <property type="entry name" value="BLL4572 PROTEIN"/>
    <property type="match status" value="1"/>
</dbReference>
<keyword evidence="4" id="KW-0997">Cell inner membrane</keyword>
<comment type="caution">
    <text evidence="6">The sequence shown here is derived from an EMBL/GenBank/DDBJ whole genome shotgun (WGS) entry which is preliminary data.</text>
</comment>
<dbReference type="PANTHER" id="PTHR30024">
    <property type="entry name" value="ALIPHATIC SULFONATES-BINDING PROTEIN-RELATED"/>
    <property type="match status" value="1"/>
</dbReference>
<evidence type="ECO:0000256" key="2">
    <source>
        <dbReference type="ARBA" id="ARBA00022448"/>
    </source>
</evidence>
<evidence type="ECO:0000256" key="3">
    <source>
        <dbReference type="ARBA" id="ARBA00022475"/>
    </source>
</evidence>
<name>A0A437QT77_9GAMM</name>
<dbReference type="GO" id="GO:0012505">
    <property type="term" value="C:endomembrane system"/>
    <property type="evidence" value="ECO:0007669"/>
    <property type="project" value="UniProtKB-SubCell"/>
</dbReference>
<evidence type="ECO:0000313" key="7">
    <source>
        <dbReference type="Proteomes" id="UP000283077"/>
    </source>
</evidence>
<dbReference type="Gene3D" id="3.40.190.10">
    <property type="entry name" value="Periplasmic binding protein-like II"/>
    <property type="match status" value="2"/>
</dbReference>
<keyword evidence="2" id="KW-0813">Transport</keyword>
<evidence type="ECO:0000256" key="1">
    <source>
        <dbReference type="ARBA" id="ARBA00004308"/>
    </source>
</evidence>
<dbReference type="SUPFAM" id="SSF53850">
    <property type="entry name" value="Periplasmic binding protein-like II"/>
    <property type="match status" value="1"/>
</dbReference>
<dbReference type="AlphaFoldDB" id="A0A437QT77"/>
<dbReference type="EMBL" id="SACS01000008">
    <property type="protein sequence ID" value="RVU37702.1"/>
    <property type="molecule type" value="Genomic_DNA"/>
</dbReference>
<dbReference type="Proteomes" id="UP000283077">
    <property type="component" value="Unassembled WGS sequence"/>
</dbReference>
<keyword evidence="7" id="KW-1185">Reference proteome</keyword>
<keyword evidence="5" id="KW-0472">Membrane</keyword>
<dbReference type="OrthoDB" id="9815454at2"/>
<dbReference type="InterPro" id="IPR044527">
    <property type="entry name" value="NrtA/CpmA_ABC-bd_dom"/>
</dbReference>
<dbReference type="Pfam" id="PF13379">
    <property type="entry name" value="NMT1_2"/>
    <property type="match status" value="1"/>
</dbReference>
<reference evidence="6 7" key="1">
    <citation type="submission" date="2019-01" db="EMBL/GenBank/DDBJ databases">
        <authorList>
            <person name="Chen W.-M."/>
        </authorList>
    </citation>
    <scope>NUCLEOTIDE SEQUENCE [LARGE SCALE GENOMIC DNA]</scope>
    <source>
        <strain evidence="6 7">KYPC3</strain>
    </source>
</reference>